<feature type="transmembrane region" description="Helical" evidence="1">
    <location>
        <begin position="18"/>
        <end position="35"/>
    </location>
</feature>
<comment type="caution">
    <text evidence="2">The sequence shown here is derived from an EMBL/GenBank/DDBJ whole genome shotgun (WGS) entry which is preliminary data.</text>
</comment>
<evidence type="ECO:0000313" key="2">
    <source>
        <dbReference type="EMBL" id="MBD7910025.1"/>
    </source>
</evidence>
<evidence type="ECO:0000313" key="3">
    <source>
        <dbReference type="Proteomes" id="UP000627781"/>
    </source>
</evidence>
<sequence>MKINIGYKLFKKIINRKCYLFLLTIFVVFEMLTFLKENKREEDVENSITYEKNEIKLRDVIKELKENDITFLAAKKESEGYKIEVKIEGTKEWAMEKINILNNYNIVDYSINFDEKNIEGRLTLNYTQKVNLRETKDK</sequence>
<organism evidence="2 3">
    <name type="scientific">Clostridium cibarium</name>
    <dbReference type="NCBI Taxonomy" id="2762247"/>
    <lineage>
        <taxon>Bacteria</taxon>
        <taxon>Bacillati</taxon>
        <taxon>Bacillota</taxon>
        <taxon>Clostridia</taxon>
        <taxon>Eubacteriales</taxon>
        <taxon>Clostridiaceae</taxon>
        <taxon>Clostridium</taxon>
    </lineage>
</organism>
<dbReference type="EMBL" id="JACSRA010000002">
    <property type="protein sequence ID" value="MBD7910025.1"/>
    <property type="molecule type" value="Genomic_DNA"/>
</dbReference>
<keyword evidence="1" id="KW-0812">Transmembrane</keyword>
<dbReference type="Proteomes" id="UP000627781">
    <property type="component" value="Unassembled WGS sequence"/>
</dbReference>
<proteinExistence type="predicted"/>
<accession>A0ABR8PPB9</accession>
<keyword evidence="3" id="KW-1185">Reference proteome</keyword>
<gene>
    <name evidence="2" type="ORF">H9661_01535</name>
</gene>
<protein>
    <submittedName>
        <fullName evidence="2">Uncharacterized protein</fullName>
    </submittedName>
</protein>
<evidence type="ECO:0000256" key="1">
    <source>
        <dbReference type="SAM" id="Phobius"/>
    </source>
</evidence>
<name>A0ABR8PPB9_9CLOT</name>
<keyword evidence="1" id="KW-1133">Transmembrane helix</keyword>
<keyword evidence="1" id="KW-0472">Membrane</keyword>
<reference evidence="2 3" key="1">
    <citation type="submission" date="2020-08" db="EMBL/GenBank/DDBJ databases">
        <title>A Genomic Blueprint of the Chicken Gut Microbiome.</title>
        <authorList>
            <person name="Gilroy R."/>
            <person name="Ravi A."/>
            <person name="Getino M."/>
            <person name="Pursley I."/>
            <person name="Horton D.L."/>
            <person name="Alikhan N.-F."/>
            <person name="Baker D."/>
            <person name="Gharbi K."/>
            <person name="Hall N."/>
            <person name="Watson M."/>
            <person name="Adriaenssens E.M."/>
            <person name="Foster-Nyarko E."/>
            <person name="Jarju S."/>
            <person name="Secka A."/>
            <person name="Antonio M."/>
            <person name="Oren A."/>
            <person name="Chaudhuri R."/>
            <person name="La Ragione R.M."/>
            <person name="Hildebrand F."/>
            <person name="Pallen M.J."/>
        </authorList>
    </citation>
    <scope>NUCLEOTIDE SEQUENCE [LARGE SCALE GENOMIC DNA]</scope>
    <source>
        <strain evidence="2 3">Sa3CVN1</strain>
    </source>
</reference>
<dbReference type="RefSeq" id="WP_191767531.1">
    <property type="nucleotide sequence ID" value="NZ_JACSRA010000002.1"/>
</dbReference>